<dbReference type="EMBL" id="JAEFCI010009733">
    <property type="protein sequence ID" value="KAG5457643.1"/>
    <property type="molecule type" value="Genomic_DNA"/>
</dbReference>
<keyword evidence="7" id="KW-1185">Reference proteome</keyword>
<sequence>MAQYPLDMGRAGNTLALQTDAQGNVLYDALAKHGVGEKTIVKSQFKDLVPLHERADVGKIDFTRPSEEEVQETTERTRAALEKIVSGKIAAAKPKTLSSAATNNRGPQYIRYTPAQQGEGFNSGAAQRIIRMVDAPVDPLDPPKFKHKRVPRGPPSPPAPVLHSPPRKVSAKEQAEWVIPPCISNWKNAKGYTIPLDKRLAADGRGLQDVQINDNFAKFTEALYAADRHAREEVRQRNLMQQKLAAKEKAIKEENLRM</sequence>
<dbReference type="InterPro" id="IPR017862">
    <property type="entry name" value="SKI-int_prot_SKIP"/>
</dbReference>
<keyword evidence="3" id="KW-0747">Spliceosome</keyword>
<keyword evidence="3" id="KW-0508">mRNA splicing</keyword>
<proteinExistence type="inferred from homology"/>
<dbReference type="AlphaFoldDB" id="A0A8H8DGS5"/>
<name>A0A8H8DGS5_9FUNG</name>
<feature type="non-terminal residue" evidence="6">
    <location>
        <position position="258"/>
    </location>
</feature>
<accession>A0A8H8DGS5</accession>
<reference evidence="6 7" key="1">
    <citation type="journal article" name="Sci. Rep.">
        <title>Genome-scale phylogenetic analyses confirm Olpidium as the closest living zoosporic fungus to the non-flagellated, terrestrial fungi.</title>
        <authorList>
            <person name="Chang Y."/>
            <person name="Rochon D."/>
            <person name="Sekimoto S."/>
            <person name="Wang Y."/>
            <person name="Chovatia M."/>
            <person name="Sandor L."/>
            <person name="Salamov A."/>
            <person name="Grigoriev I.V."/>
            <person name="Stajich J.E."/>
            <person name="Spatafora J.W."/>
        </authorList>
    </citation>
    <scope>NUCLEOTIDE SEQUENCE [LARGE SCALE GENOMIC DNA]</scope>
    <source>
        <strain evidence="6">S191</strain>
    </source>
</reference>
<dbReference type="PANTHER" id="PTHR12096">
    <property type="entry name" value="NUCLEAR PROTEIN SKIP-RELATED"/>
    <property type="match status" value="1"/>
</dbReference>
<dbReference type="Pfam" id="PF02731">
    <property type="entry name" value="SKIP_SNW"/>
    <property type="match status" value="1"/>
</dbReference>
<organism evidence="6 7">
    <name type="scientific">Olpidium bornovanus</name>
    <dbReference type="NCBI Taxonomy" id="278681"/>
    <lineage>
        <taxon>Eukaryota</taxon>
        <taxon>Fungi</taxon>
        <taxon>Fungi incertae sedis</taxon>
        <taxon>Olpidiomycota</taxon>
        <taxon>Olpidiomycotina</taxon>
        <taxon>Olpidiomycetes</taxon>
        <taxon>Olpidiales</taxon>
        <taxon>Olpidiaceae</taxon>
        <taxon>Olpidium</taxon>
    </lineage>
</organism>
<protein>
    <recommendedName>
        <fullName evidence="2 3">Pre-mRNA-processing protein 45</fullName>
    </recommendedName>
</protein>
<evidence type="ECO:0000256" key="2">
    <source>
        <dbReference type="ARBA" id="ARBA00022160"/>
    </source>
</evidence>
<comment type="similarity">
    <text evidence="1 3">Belongs to the SNW family.</text>
</comment>
<gene>
    <name evidence="6" type="ORF">BJ554DRAFT_2287</name>
</gene>
<feature type="domain" description="SKI-interacting protein SKIP SNW" evidence="5">
    <location>
        <begin position="108"/>
        <end position="257"/>
    </location>
</feature>
<comment type="subunit">
    <text evidence="3">Associated with the spliceosome.</text>
</comment>
<dbReference type="GO" id="GO:0000398">
    <property type="term" value="P:mRNA splicing, via spliceosome"/>
    <property type="evidence" value="ECO:0007669"/>
    <property type="project" value="InterPro"/>
</dbReference>
<comment type="function">
    <text evidence="3">Involved in pre-mRNA splicing.</text>
</comment>
<dbReference type="GO" id="GO:0005681">
    <property type="term" value="C:spliceosomal complex"/>
    <property type="evidence" value="ECO:0007669"/>
    <property type="project" value="UniProtKB-UniRule"/>
</dbReference>
<evidence type="ECO:0000313" key="6">
    <source>
        <dbReference type="EMBL" id="KAG5457643.1"/>
    </source>
</evidence>
<dbReference type="Proteomes" id="UP000673691">
    <property type="component" value="Unassembled WGS sequence"/>
</dbReference>
<evidence type="ECO:0000313" key="7">
    <source>
        <dbReference type="Proteomes" id="UP000673691"/>
    </source>
</evidence>
<evidence type="ECO:0000256" key="3">
    <source>
        <dbReference type="RuleBase" id="RU367140"/>
    </source>
</evidence>
<dbReference type="InterPro" id="IPR004015">
    <property type="entry name" value="SKI-int_prot_SKIP_SNW-dom"/>
</dbReference>
<evidence type="ECO:0000259" key="5">
    <source>
        <dbReference type="Pfam" id="PF02731"/>
    </source>
</evidence>
<dbReference type="OrthoDB" id="666364at2759"/>
<evidence type="ECO:0000256" key="4">
    <source>
        <dbReference type="SAM" id="MobiDB-lite"/>
    </source>
</evidence>
<comment type="caution">
    <text evidence="6">The sequence shown here is derived from an EMBL/GenBank/DDBJ whole genome shotgun (WGS) entry which is preliminary data.</text>
</comment>
<comment type="subcellular location">
    <subcellularLocation>
        <location evidence="3">Nucleus</location>
    </subcellularLocation>
</comment>
<evidence type="ECO:0000256" key="1">
    <source>
        <dbReference type="ARBA" id="ARBA00010197"/>
    </source>
</evidence>
<keyword evidence="3" id="KW-0507">mRNA processing</keyword>
<keyword evidence="3" id="KW-0539">Nucleus</keyword>
<feature type="region of interest" description="Disordered" evidence="4">
    <location>
        <begin position="136"/>
        <end position="166"/>
    </location>
</feature>